<accession>A0AAN6RSR6</accession>
<dbReference type="GO" id="GO:0008757">
    <property type="term" value="F:S-adenosylmethionine-dependent methyltransferase activity"/>
    <property type="evidence" value="ECO:0007669"/>
    <property type="project" value="UniProtKB-ARBA"/>
</dbReference>
<dbReference type="Gene3D" id="3.40.50.150">
    <property type="entry name" value="Vaccinia Virus protein VP39"/>
    <property type="match status" value="1"/>
</dbReference>
<evidence type="ECO:0008006" key="4">
    <source>
        <dbReference type="Google" id="ProtNLM"/>
    </source>
</evidence>
<dbReference type="SUPFAM" id="SSF53335">
    <property type="entry name" value="S-adenosyl-L-methionine-dependent methyltransferases"/>
    <property type="match status" value="1"/>
</dbReference>
<keyword evidence="3" id="KW-1185">Reference proteome</keyword>
<dbReference type="GO" id="GO:0005829">
    <property type="term" value="C:cytosol"/>
    <property type="evidence" value="ECO:0007669"/>
    <property type="project" value="TreeGrafter"/>
</dbReference>
<gene>
    <name evidence="2" type="ORF">C8A05DRAFT_45144</name>
</gene>
<dbReference type="Proteomes" id="UP001303889">
    <property type="component" value="Unassembled WGS sequence"/>
</dbReference>
<organism evidence="2 3">
    <name type="scientific">Staphylotrichum tortipilum</name>
    <dbReference type="NCBI Taxonomy" id="2831512"/>
    <lineage>
        <taxon>Eukaryota</taxon>
        <taxon>Fungi</taxon>
        <taxon>Dikarya</taxon>
        <taxon>Ascomycota</taxon>
        <taxon>Pezizomycotina</taxon>
        <taxon>Sordariomycetes</taxon>
        <taxon>Sordariomycetidae</taxon>
        <taxon>Sordariales</taxon>
        <taxon>Chaetomiaceae</taxon>
        <taxon>Staphylotrichum</taxon>
    </lineage>
</organism>
<dbReference type="AlphaFoldDB" id="A0AAN6RSR6"/>
<dbReference type="GO" id="GO:0032991">
    <property type="term" value="C:protein-containing complex"/>
    <property type="evidence" value="ECO:0007669"/>
    <property type="project" value="TreeGrafter"/>
</dbReference>
<reference evidence="2" key="2">
    <citation type="submission" date="2023-05" db="EMBL/GenBank/DDBJ databases">
        <authorList>
            <consortium name="Lawrence Berkeley National Laboratory"/>
            <person name="Steindorff A."/>
            <person name="Hensen N."/>
            <person name="Bonometti L."/>
            <person name="Westerberg I."/>
            <person name="Brannstrom I.O."/>
            <person name="Guillou S."/>
            <person name="Cros-Aarteil S."/>
            <person name="Calhoun S."/>
            <person name="Haridas S."/>
            <person name="Kuo A."/>
            <person name="Mondo S."/>
            <person name="Pangilinan J."/>
            <person name="Riley R."/>
            <person name="Labutti K."/>
            <person name="Andreopoulos B."/>
            <person name="Lipzen A."/>
            <person name="Chen C."/>
            <person name="Yanf M."/>
            <person name="Daum C."/>
            <person name="Ng V."/>
            <person name="Clum A."/>
            <person name="Ohm R."/>
            <person name="Martin F."/>
            <person name="Silar P."/>
            <person name="Natvig D."/>
            <person name="Lalanne C."/>
            <person name="Gautier V."/>
            <person name="Ament-Velasquez S.L."/>
            <person name="Kruys A."/>
            <person name="Hutchinson M.I."/>
            <person name="Powell A.J."/>
            <person name="Barry K."/>
            <person name="Miller A.N."/>
            <person name="Grigoriev I.V."/>
            <person name="Debuchy R."/>
            <person name="Gladieux P."/>
            <person name="Thoren M.H."/>
            <person name="Johannesson H."/>
        </authorList>
    </citation>
    <scope>NUCLEOTIDE SEQUENCE</scope>
    <source>
        <strain evidence="2">CBS 103.79</strain>
    </source>
</reference>
<reference evidence="2" key="1">
    <citation type="journal article" date="2023" name="Mol. Phylogenet. Evol.">
        <title>Genome-scale phylogeny and comparative genomics of the fungal order Sordariales.</title>
        <authorList>
            <person name="Hensen N."/>
            <person name="Bonometti L."/>
            <person name="Westerberg I."/>
            <person name="Brannstrom I.O."/>
            <person name="Guillou S."/>
            <person name="Cros-Aarteil S."/>
            <person name="Calhoun S."/>
            <person name="Haridas S."/>
            <person name="Kuo A."/>
            <person name="Mondo S."/>
            <person name="Pangilinan J."/>
            <person name="Riley R."/>
            <person name="LaButti K."/>
            <person name="Andreopoulos B."/>
            <person name="Lipzen A."/>
            <person name="Chen C."/>
            <person name="Yan M."/>
            <person name="Daum C."/>
            <person name="Ng V."/>
            <person name="Clum A."/>
            <person name="Steindorff A."/>
            <person name="Ohm R.A."/>
            <person name="Martin F."/>
            <person name="Silar P."/>
            <person name="Natvig D.O."/>
            <person name="Lalanne C."/>
            <person name="Gautier V."/>
            <person name="Ament-Velasquez S.L."/>
            <person name="Kruys A."/>
            <person name="Hutchinson M.I."/>
            <person name="Powell A.J."/>
            <person name="Barry K."/>
            <person name="Miller A.N."/>
            <person name="Grigoriev I.V."/>
            <person name="Debuchy R."/>
            <person name="Gladieux P."/>
            <person name="Hiltunen Thoren M."/>
            <person name="Johannesson H."/>
        </authorList>
    </citation>
    <scope>NUCLEOTIDE SEQUENCE</scope>
    <source>
        <strain evidence="2">CBS 103.79</strain>
    </source>
</reference>
<sequence length="389" mass="40735">MTVQSLVRALGTPVQDASEETFELFAQDLPSQNLGFIDPRAPTLELAIAGRDLTIHQSPSILSSNRAGGTTGAVVWKIAPLFAAWLASTTTTTTTTTTTSPSGTTKTTASTTKRATTKSTRSNTPNNKNNVTSNSYNSDVTNPLFTHSLLTPSSHILELGAGISALPALLLAPHVTRYVLTDQPYVARLVELNLAENLPSSSSSSVSAAGGKNVAKGKGGVKSAKSVGAGVMGGGLRERVVFSPLDWETDAVTPSLTHSPGVSSFDVVVACDCVYNDALVAPFVDTCAAACRLRTVENSAAADSSVDGGDGGEGKRIQEPCVCLVAQQLRDPDVFEAWLERFGTVFDVWRVPREMVGRELGGEAGFVVHLGVLKGEVNLDEEDGEGEGV</sequence>
<evidence type="ECO:0000256" key="1">
    <source>
        <dbReference type="SAM" id="MobiDB-lite"/>
    </source>
</evidence>
<evidence type="ECO:0000313" key="2">
    <source>
        <dbReference type="EMBL" id="KAK3901143.1"/>
    </source>
</evidence>
<name>A0AAN6RSR6_9PEZI</name>
<comment type="caution">
    <text evidence="2">The sequence shown here is derived from an EMBL/GenBank/DDBJ whole genome shotgun (WGS) entry which is preliminary data.</text>
</comment>
<feature type="region of interest" description="Disordered" evidence="1">
    <location>
        <begin position="199"/>
        <end position="223"/>
    </location>
</feature>
<dbReference type="InterPro" id="IPR019410">
    <property type="entry name" value="Methyltransf_16"/>
</dbReference>
<protein>
    <recommendedName>
        <fullName evidence="4">Diaminohydroxyphosphoribosylamino-pyrimidine deaminase</fullName>
    </recommendedName>
</protein>
<dbReference type="EMBL" id="MU855605">
    <property type="protein sequence ID" value="KAK3901143.1"/>
    <property type="molecule type" value="Genomic_DNA"/>
</dbReference>
<feature type="compositionally biased region" description="Low complexity" evidence="1">
    <location>
        <begin position="200"/>
        <end position="223"/>
    </location>
</feature>
<dbReference type="PANTHER" id="PTHR14614">
    <property type="entry name" value="HEPATOCELLULAR CARCINOMA-ASSOCIATED ANTIGEN"/>
    <property type="match status" value="1"/>
</dbReference>
<evidence type="ECO:0000313" key="3">
    <source>
        <dbReference type="Proteomes" id="UP001303889"/>
    </source>
</evidence>
<proteinExistence type="predicted"/>
<feature type="region of interest" description="Disordered" evidence="1">
    <location>
        <begin position="92"/>
        <end position="136"/>
    </location>
</feature>
<dbReference type="PANTHER" id="PTHR14614:SF109">
    <property type="entry name" value="RIBOSOMAL LYSINE N-METHYLTRANSFERASE 5"/>
    <property type="match status" value="1"/>
</dbReference>
<dbReference type="InterPro" id="IPR029063">
    <property type="entry name" value="SAM-dependent_MTases_sf"/>
</dbReference>